<feature type="compositionally biased region" description="Polar residues" evidence="1">
    <location>
        <begin position="161"/>
        <end position="170"/>
    </location>
</feature>
<evidence type="ECO:0000256" key="1">
    <source>
        <dbReference type="SAM" id="MobiDB-lite"/>
    </source>
</evidence>
<gene>
    <name evidence="2" type="ORF">EYC84_002016</name>
</gene>
<keyword evidence="3" id="KW-1185">Reference proteome</keyword>
<evidence type="ECO:0000313" key="2">
    <source>
        <dbReference type="EMBL" id="KAA8572091.1"/>
    </source>
</evidence>
<dbReference type="OrthoDB" id="10361340at2759"/>
<reference evidence="2 3" key="1">
    <citation type="submission" date="2019-06" db="EMBL/GenBank/DDBJ databases">
        <title>Genome Sequence of the Brown Rot Fungal Pathogen Monilinia fructicola.</title>
        <authorList>
            <person name="De Miccolis Angelini R.M."/>
            <person name="Landi L."/>
            <person name="Abate D."/>
            <person name="Pollastro S."/>
            <person name="Romanazzi G."/>
            <person name="Faretra F."/>
        </authorList>
    </citation>
    <scope>NUCLEOTIDE SEQUENCE [LARGE SCALE GENOMIC DNA]</scope>
    <source>
        <strain evidence="2 3">Mfrc123</strain>
    </source>
</reference>
<dbReference type="EMBL" id="VICG01000005">
    <property type="protein sequence ID" value="KAA8572091.1"/>
    <property type="molecule type" value="Genomic_DNA"/>
</dbReference>
<name>A0A5M9JS57_MONFR</name>
<dbReference type="Proteomes" id="UP000322873">
    <property type="component" value="Unassembled WGS sequence"/>
</dbReference>
<protein>
    <submittedName>
        <fullName evidence="2">Uncharacterized protein</fullName>
    </submittedName>
</protein>
<accession>A0A5M9JS57</accession>
<feature type="region of interest" description="Disordered" evidence="1">
    <location>
        <begin position="156"/>
        <end position="177"/>
    </location>
</feature>
<comment type="caution">
    <text evidence="2">The sequence shown here is derived from an EMBL/GenBank/DDBJ whole genome shotgun (WGS) entry which is preliminary data.</text>
</comment>
<organism evidence="2 3">
    <name type="scientific">Monilinia fructicola</name>
    <name type="common">Brown rot fungus</name>
    <name type="synonym">Ciboria fructicola</name>
    <dbReference type="NCBI Taxonomy" id="38448"/>
    <lineage>
        <taxon>Eukaryota</taxon>
        <taxon>Fungi</taxon>
        <taxon>Dikarya</taxon>
        <taxon>Ascomycota</taxon>
        <taxon>Pezizomycotina</taxon>
        <taxon>Leotiomycetes</taxon>
        <taxon>Helotiales</taxon>
        <taxon>Sclerotiniaceae</taxon>
        <taxon>Monilinia</taxon>
    </lineage>
</organism>
<dbReference type="VEuPathDB" id="FungiDB:MFRU_018g01070"/>
<evidence type="ECO:0000313" key="3">
    <source>
        <dbReference type="Proteomes" id="UP000322873"/>
    </source>
</evidence>
<sequence length="225" mass="25740">MPKLLEHPFVPLHNPDFPSGPEVVYDKHGSHRWFKQQVILLKEQAGANVLLRKEMFIRCTEIAMAFLHVDGQKINRKYLSYFVDSLVAERCFPNAKFPVKDPDPIFTRIFNKYMKEEVKLRAVLTTNKNTKRVIDQELTGLAKTWSEKLAEARAEEAKGKLNSSQTTSADETTDPPTAFPFLEEYVVVKKDQCINEEQSELINTFMETLGEDVNDDSNAENTIDG</sequence>
<dbReference type="AlphaFoldDB" id="A0A5M9JS57"/>
<proteinExistence type="predicted"/>